<reference evidence="1 2" key="1">
    <citation type="submission" date="2023-04" db="EMBL/GenBank/DDBJ databases">
        <title>Draft genome sequence of acteroides sedimenti strain YN3PY1.</title>
        <authorList>
            <person name="Yoshida N."/>
        </authorList>
    </citation>
    <scope>NUCLEOTIDE SEQUENCE [LARGE SCALE GENOMIC DNA]</scope>
    <source>
        <strain evidence="1 2">YN3PY1</strain>
    </source>
</reference>
<dbReference type="InterPro" id="IPR013783">
    <property type="entry name" value="Ig-like_fold"/>
</dbReference>
<keyword evidence="2" id="KW-1185">Reference proteome</keyword>
<gene>
    <name evidence="1" type="ORF">BSYN_19430</name>
</gene>
<name>A0ABM8ICI7_9BACE</name>
<dbReference type="InterPro" id="IPR008969">
    <property type="entry name" value="CarboxyPept-like_regulatory"/>
</dbReference>
<dbReference type="SUPFAM" id="SSF49464">
    <property type="entry name" value="Carboxypeptidase regulatory domain-like"/>
    <property type="match status" value="1"/>
</dbReference>
<evidence type="ECO:0000313" key="1">
    <source>
        <dbReference type="EMBL" id="BEG99678.1"/>
    </source>
</evidence>
<organism evidence="1 2">
    <name type="scientific">Bacteroides sedimenti</name>
    <dbReference type="NCBI Taxonomy" id="2136147"/>
    <lineage>
        <taxon>Bacteria</taxon>
        <taxon>Pseudomonadati</taxon>
        <taxon>Bacteroidota</taxon>
        <taxon>Bacteroidia</taxon>
        <taxon>Bacteroidales</taxon>
        <taxon>Bacteroidaceae</taxon>
        <taxon>Bacteroides</taxon>
    </lineage>
</organism>
<dbReference type="Proteomes" id="UP001496674">
    <property type="component" value="Chromosome"/>
</dbReference>
<accession>A0ABM8ICI7</accession>
<dbReference type="Pfam" id="PF13715">
    <property type="entry name" value="CarbopepD_reg_2"/>
    <property type="match status" value="1"/>
</dbReference>
<dbReference type="SUPFAM" id="SSF56935">
    <property type="entry name" value="Porins"/>
    <property type="match status" value="1"/>
</dbReference>
<evidence type="ECO:0000313" key="2">
    <source>
        <dbReference type="Proteomes" id="UP001496674"/>
    </source>
</evidence>
<proteinExistence type="predicted"/>
<dbReference type="Gene3D" id="2.60.40.10">
    <property type="entry name" value="Immunoglobulins"/>
    <property type="match status" value="1"/>
</dbReference>
<protein>
    <recommendedName>
        <fullName evidence="3">TonB-dependent receptor</fullName>
    </recommendedName>
</protein>
<sequence length="743" mass="85189">MSAALEPIEFANVILKKSDSSFVTGGMTDIKGKFSMENLKSGVYSLQISSLGFKTKNLPIADFTKDIDLGNIKIDSAAVALNEVVVSAANVINKNDRKIILPSSAQMKASSNGFNLLQQLQLKRIQVDVVRNTISASGGGEVQLRINGVKASVQEVIALRPEDILRIEHHEDPGLRYENAEAVINYITRRHESGGFISFDLNNSPHTFFSNNSFNAKVNHKKSELDLFYYGGIRDRFHMWRENSETFNYPEEKSFTRLEDGISDLFSTNWHYMHLNYNYQEPNKWFFNATVRGNLHNNPKANFQSLLYPAGNKEQGVHMTDKSSSWEHAPSLDLYFQRNLKNQQSIILNVVGTYIDTNSKRSYQEVKSNETLTNFFTNVDGNKYSLIGEGIYEKEFKAGKLSAGIKHTQSFTNNDYFSDSRITKTEMKQADTYIYTEFQGKMEKFNYSFGIGGSRSWFSQAGDGYQRYTFRPTLSLKYNFSDNSFLRYRGNIYSNPPSLSELSDVTQAIDSLQVRRGNSNLKPYTAYTNSLTYDFRKGIFSGSLMAAHWYYTKPIMEETRFVDNMFVRTKDNQKSWQKLNTEAELTISPIKDHLSVKLVTGVNYFDSKGNNYHHSYTNWYYRVEANASYKNWSAFFQAQNHENDFYGETLNYGENFHIVGLMYKHKQLCIGTYMLDPFVNDYKVGGENRNALAPSKNWKYIKESSQLFVLKISYNFSFGRKYQSAQKKLNNQDTDSGVMSGSK</sequence>
<dbReference type="EMBL" id="AP028055">
    <property type="protein sequence ID" value="BEG99678.1"/>
    <property type="molecule type" value="Genomic_DNA"/>
</dbReference>
<evidence type="ECO:0008006" key="3">
    <source>
        <dbReference type="Google" id="ProtNLM"/>
    </source>
</evidence>